<dbReference type="SUPFAM" id="SSF55785">
    <property type="entry name" value="PYP-like sensor domain (PAS domain)"/>
    <property type="match status" value="1"/>
</dbReference>
<evidence type="ECO:0000259" key="1">
    <source>
        <dbReference type="PROSITE" id="PS50112"/>
    </source>
</evidence>
<evidence type="ECO:0000259" key="2">
    <source>
        <dbReference type="PROSITE" id="PS50113"/>
    </source>
</evidence>
<dbReference type="SMART" id="SM00086">
    <property type="entry name" value="PAC"/>
    <property type="match status" value="1"/>
</dbReference>
<dbReference type="Pfam" id="PF13185">
    <property type="entry name" value="GAF_2"/>
    <property type="match status" value="1"/>
</dbReference>
<feature type="non-terminal residue" evidence="3">
    <location>
        <position position="280"/>
    </location>
</feature>
<dbReference type="SMART" id="SM00091">
    <property type="entry name" value="PAS"/>
    <property type="match status" value="1"/>
</dbReference>
<comment type="caution">
    <text evidence="3">The sequence shown here is derived from an EMBL/GenBank/DDBJ whole genome shotgun (WGS) entry which is preliminary data.</text>
</comment>
<dbReference type="Pfam" id="PF00989">
    <property type="entry name" value="PAS"/>
    <property type="match status" value="1"/>
</dbReference>
<dbReference type="InterPro" id="IPR013767">
    <property type="entry name" value="PAS_fold"/>
</dbReference>
<dbReference type="Gene3D" id="3.30.450.20">
    <property type="entry name" value="PAS domain"/>
    <property type="match status" value="1"/>
</dbReference>
<dbReference type="PROSITE" id="PS50112">
    <property type="entry name" value="PAS"/>
    <property type="match status" value="1"/>
</dbReference>
<dbReference type="AlphaFoldDB" id="X1NNM1"/>
<feature type="domain" description="PAS" evidence="1">
    <location>
        <begin position="33"/>
        <end position="87"/>
    </location>
</feature>
<dbReference type="Gene3D" id="3.30.450.40">
    <property type="match status" value="1"/>
</dbReference>
<dbReference type="SUPFAM" id="SSF55781">
    <property type="entry name" value="GAF domain-like"/>
    <property type="match status" value="1"/>
</dbReference>
<gene>
    <name evidence="3" type="ORF">S06H3_30918</name>
</gene>
<name>X1NNM1_9ZZZZ</name>
<feature type="non-terminal residue" evidence="3">
    <location>
        <position position="1"/>
    </location>
</feature>
<dbReference type="InterPro" id="IPR001610">
    <property type="entry name" value="PAC"/>
</dbReference>
<dbReference type="PANTHER" id="PTHR44757">
    <property type="entry name" value="DIGUANYLATE CYCLASE DGCP"/>
    <property type="match status" value="1"/>
</dbReference>
<accession>X1NNM1</accession>
<evidence type="ECO:0000313" key="3">
    <source>
        <dbReference type="EMBL" id="GAI31806.1"/>
    </source>
</evidence>
<dbReference type="PROSITE" id="PS50113">
    <property type="entry name" value="PAC"/>
    <property type="match status" value="1"/>
</dbReference>
<dbReference type="InterPro" id="IPR052155">
    <property type="entry name" value="Biofilm_reg_signaling"/>
</dbReference>
<evidence type="ECO:0008006" key="4">
    <source>
        <dbReference type="Google" id="ProtNLM"/>
    </source>
</evidence>
<dbReference type="NCBIfam" id="TIGR00229">
    <property type="entry name" value="sensory_box"/>
    <property type="match status" value="1"/>
</dbReference>
<dbReference type="InterPro" id="IPR003018">
    <property type="entry name" value="GAF"/>
</dbReference>
<feature type="domain" description="PAC" evidence="2">
    <location>
        <begin position="105"/>
        <end position="155"/>
    </location>
</feature>
<proteinExistence type="predicted"/>
<dbReference type="InterPro" id="IPR000014">
    <property type="entry name" value="PAS"/>
</dbReference>
<organism evidence="3">
    <name type="scientific">marine sediment metagenome</name>
    <dbReference type="NCBI Taxonomy" id="412755"/>
    <lineage>
        <taxon>unclassified sequences</taxon>
        <taxon>metagenomes</taxon>
        <taxon>ecological metagenomes</taxon>
    </lineage>
</organism>
<dbReference type="InterPro" id="IPR035965">
    <property type="entry name" value="PAS-like_dom_sf"/>
</dbReference>
<protein>
    <recommendedName>
        <fullName evidence="4">PAS domain-containing protein</fullName>
    </recommendedName>
</protein>
<dbReference type="EMBL" id="BARV01018253">
    <property type="protein sequence ID" value="GAI31806.1"/>
    <property type="molecule type" value="Genomic_DNA"/>
</dbReference>
<dbReference type="CDD" id="cd00130">
    <property type="entry name" value="PAS"/>
    <property type="match status" value="1"/>
</dbReference>
<dbReference type="PANTHER" id="PTHR44757:SF2">
    <property type="entry name" value="BIOFILM ARCHITECTURE MAINTENANCE PROTEIN MBAA"/>
    <property type="match status" value="1"/>
</dbReference>
<reference evidence="3" key="1">
    <citation type="journal article" date="2014" name="Front. Microbiol.">
        <title>High frequency of phylogenetically diverse reductive dehalogenase-homologous genes in deep subseafloor sedimentary metagenomes.</title>
        <authorList>
            <person name="Kawai M."/>
            <person name="Futagami T."/>
            <person name="Toyoda A."/>
            <person name="Takaki Y."/>
            <person name="Nishi S."/>
            <person name="Hori S."/>
            <person name="Arai W."/>
            <person name="Tsubouchi T."/>
            <person name="Morono Y."/>
            <person name="Uchiyama I."/>
            <person name="Ito T."/>
            <person name="Fujiyama A."/>
            <person name="Inagaki F."/>
            <person name="Takami H."/>
        </authorList>
    </citation>
    <scope>NUCLEOTIDE SEQUENCE</scope>
    <source>
        <strain evidence="3">Expedition CK06-06</strain>
    </source>
</reference>
<sequence length="280" mass="31421">SVNEEKQGRDRFAYYPLVWCVVGCGRGASLRESESRYRSIFESTTDALLIFNLDGVIVAANPTAYKMYGYQEDELIGLHAKKIVHPDYFHGFSNFRRNVDERGRFYIDSINLRKDGTQFHIEMHGTSFIYHGKQHLLSVIRDVTERVKAENALRDSKWKIENLHKTARLLEACDSEEEVYRLTVKAAEEILELSMCTLDVVEGNKLVVKATSSNLPPEASKSIDLDIGLAGKTYRTGKTTVFGSMDEVPGARPTREDFKSGISAPIGGIGVFQVASKTQD</sequence>
<dbReference type="InterPro" id="IPR000700">
    <property type="entry name" value="PAS-assoc_C"/>
</dbReference>
<dbReference type="InterPro" id="IPR029016">
    <property type="entry name" value="GAF-like_dom_sf"/>
</dbReference>